<evidence type="ECO:0000313" key="2">
    <source>
        <dbReference type="Proteomes" id="UP000204502"/>
    </source>
</evidence>
<dbReference type="Proteomes" id="UP000204502">
    <property type="component" value="Segment"/>
</dbReference>
<keyword evidence="2" id="KW-1185">Reference proteome</keyword>
<dbReference type="GeneID" id="28801762"/>
<dbReference type="RefSeq" id="YP_009274807.1">
    <property type="nucleotide sequence ID" value="NC_030920.1"/>
</dbReference>
<name>A0A109QIT6_9CAUD</name>
<proteinExistence type="predicted"/>
<accession>A0A109QIT6</accession>
<protein>
    <submittedName>
        <fullName evidence="1">Uncharacterized protein</fullName>
    </submittedName>
</protein>
<gene>
    <name evidence="1" type="ORF">Eldridge_0103</name>
</gene>
<sequence>MELVVHCESHIDQCRIVYELVGDDFSFTFDAKTGKVHIPVESKEKAQHEVSRRLPLYDLEEAYICEYIEEGKEPEELTAY</sequence>
<organism evidence="1 2">
    <name type="scientific">Bacillus phage Eldridge</name>
    <dbReference type="NCBI Taxonomy" id="1776293"/>
    <lineage>
        <taxon>Viruses</taxon>
        <taxon>Duplodnaviria</taxon>
        <taxon>Heunggongvirae</taxon>
        <taxon>Uroviricota</taxon>
        <taxon>Caudoviricetes</taxon>
        <taxon>Herelleviridae</taxon>
        <taxon>Bastillevirinae</taxon>
        <taxon>Eldridgevirus</taxon>
        <taxon>Eldridgevirus eldridge</taxon>
    </lineage>
</organism>
<dbReference type="EMBL" id="KU253712">
    <property type="protein sequence ID" value="AMB18683.1"/>
    <property type="molecule type" value="Genomic_DNA"/>
</dbReference>
<dbReference type="KEGG" id="vg:28801762"/>
<reference evidence="1 2" key="1">
    <citation type="journal article" date="2016" name="Genome Announc.">
        <title>Complete Genome Sequence of Bacillus megaterium Bacteriophage Eldridge.</title>
        <authorList>
            <person name="Reveille A.M."/>
            <person name="Eldridge K.A."/>
            <person name="Temple L.M."/>
        </authorList>
    </citation>
    <scope>NUCLEOTIDE SEQUENCE [LARGE SCALE GENOMIC DNA]</scope>
</reference>
<evidence type="ECO:0000313" key="1">
    <source>
        <dbReference type="EMBL" id="AMB18683.1"/>
    </source>
</evidence>